<accession>A0A0L6JG11</accession>
<reference evidence="2" key="1">
    <citation type="submission" date="2015-07" db="EMBL/GenBank/DDBJ databases">
        <title>Near-Complete Genome Sequence of the Cellulolytic Bacterium Bacteroides (Pseudobacteroides) cellulosolvens ATCC 35603.</title>
        <authorList>
            <person name="Dassa B."/>
            <person name="Utturkar S.M."/>
            <person name="Klingeman D.M."/>
            <person name="Hurt R.A."/>
            <person name="Keller M."/>
            <person name="Xu J."/>
            <person name="Reddy Y.H.K."/>
            <person name="Borovok I."/>
            <person name="Grinberg I.R."/>
            <person name="Lamed R."/>
            <person name="Zhivin O."/>
            <person name="Bayer E.A."/>
            <person name="Brown S.D."/>
        </authorList>
    </citation>
    <scope>NUCLEOTIDE SEQUENCE [LARGE SCALE GENOMIC DNA]</scope>
    <source>
        <strain evidence="2">DSM 2933</strain>
    </source>
</reference>
<dbReference type="eggNOG" id="ENOG50336CX">
    <property type="taxonomic scope" value="Bacteria"/>
</dbReference>
<protein>
    <submittedName>
        <fullName evidence="1">Uncharacterized protein</fullName>
    </submittedName>
</protein>
<dbReference type="OrthoDB" id="8444651at2"/>
<dbReference type="RefSeq" id="WP_036939325.1">
    <property type="nucleotide sequence ID" value="NZ_JQKC01000009.1"/>
</dbReference>
<keyword evidence="2" id="KW-1185">Reference proteome</keyword>
<dbReference type="Proteomes" id="UP000036923">
    <property type="component" value="Unassembled WGS sequence"/>
</dbReference>
<dbReference type="EMBL" id="LGTC01000001">
    <property type="protein sequence ID" value="KNY24786.1"/>
    <property type="molecule type" value="Genomic_DNA"/>
</dbReference>
<evidence type="ECO:0000313" key="2">
    <source>
        <dbReference type="Proteomes" id="UP000036923"/>
    </source>
</evidence>
<organism evidence="1 2">
    <name type="scientific">Pseudobacteroides cellulosolvens ATCC 35603 = DSM 2933</name>
    <dbReference type="NCBI Taxonomy" id="398512"/>
    <lineage>
        <taxon>Bacteria</taxon>
        <taxon>Bacillati</taxon>
        <taxon>Bacillota</taxon>
        <taxon>Clostridia</taxon>
        <taxon>Eubacteriales</taxon>
        <taxon>Oscillospiraceae</taxon>
        <taxon>Pseudobacteroides</taxon>
    </lineage>
</organism>
<proteinExistence type="predicted"/>
<dbReference type="STRING" id="398512.Bccel_0043"/>
<name>A0A0L6JG11_9FIRM</name>
<gene>
    <name evidence="1" type="ORF">Bccel_0043</name>
</gene>
<evidence type="ECO:0000313" key="1">
    <source>
        <dbReference type="EMBL" id="KNY24786.1"/>
    </source>
</evidence>
<comment type="caution">
    <text evidence="1">The sequence shown here is derived from an EMBL/GenBank/DDBJ whole genome shotgun (WGS) entry which is preliminary data.</text>
</comment>
<dbReference type="AlphaFoldDB" id="A0A0L6JG11"/>
<sequence length="298" mass="34703">MENKLDNIHVFHYYFTDLTNNMDHKKYYYMEAGSYSQLYVKELFDGKINQSMQVYWKEMLLRVHFASVTSIIRNKKWFSGVIYGIKSENLMIFASSLRGFLEAVTDSYYSLESVPTSLSLNFRNINQAIKGELNQPLLSNELENKLLHFQFAAQSKDKYENVKKALKSAKYIELFDMYSDLKTKELYSLLCEITHPSLKSISCFTSEVIVSENYSYMITSTISDNKQILEILNKYYESIDQLMRLSLSVTVLSLKILNLYDFDDVKSDYINNCAVNCIISKEGWNKILKMIEQSSSSI</sequence>